<feature type="region of interest" description="Disordered" evidence="1">
    <location>
        <begin position="70"/>
        <end position="93"/>
    </location>
</feature>
<keyword evidence="2" id="KW-0472">Membrane</keyword>
<dbReference type="EMBL" id="BX640439">
    <property type="protein sequence ID" value="CAE31282.1"/>
    <property type="molecule type" value="Genomic_DNA"/>
</dbReference>
<dbReference type="Proteomes" id="UP000001027">
    <property type="component" value="Chromosome"/>
</dbReference>
<protein>
    <submittedName>
        <fullName evidence="3">Membrane protein</fullName>
    </submittedName>
</protein>
<gene>
    <name evidence="3" type="ordered locus">BB0783</name>
</gene>
<evidence type="ECO:0000313" key="4">
    <source>
        <dbReference type="Proteomes" id="UP000001027"/>
    </source>
</evidence>
<evidence type="ECO:0000313" key="3">
    <source>
        <dbReference type="EMBL" id="CAE31282.1"/>
    </source>
</evidence>
<dbReference type="Pfam" id="PF14559">
    <property type="entry name" value="TPR_19"/>
    <property type="match status" value="1"/>
</dbReference>
<feature type="transmembrane region" description="Helical" evidence="2">
    <location>
        <begin position="41"/>
        <end position="60"/>
    </location>
</feature>
<dbReference type="SUPFAM" id="SSF48452">
    <property type="entry name" value="TPR-like"/>
    <property type="match status" value="1"/>
</dbReference>
<sequence length="300" mass="30776">MSLIYDALRNGPSATGPGAPVGRGFAGAPARPARGGQFARSLAVAVVFGASLGMAGWILAADGLADGAGPARPLPPPAAPDGLPAQAARGPASDAQQLNALLRQMMANQERLERMQAELAAMAPPAAPAVGFPLPAAGMPGAALAAASYEAPAARMEPPSVPAGAFIVQDKPARAGAANANAVAAMAEAFDRAAAAGDLGTARRQLDSLRAALPGESLTLLRRQAWLHMYGGNDRAAAESYRALLARLPNDENAGLNLAIIEARQGRVADARALLERLRQQHPDSRGVRALQEQIGHEQR</sequence>
<name>A0A0H3LI05_BORBR</name>
<proteinExistence type="predicted"/>
<dbReference type="GeneID" id="56480547"/>
<evidence type="ECO:0000256" key="1">
    <source>
        <dbReference type="SAM" id="MobiDB-lite"/>
    </source>
</evidence>
<dbReference type="AlphaFoldDB" id="A0A0H3LI05"/>
<dbReference type="InterPro" id="IPR011990">
    <property type="entry name" value="TPR-like_helical_dom_sf"/>
</dbReference>
<dbReference type="RefSeq" id="WP_003808247.1">
    <property type="nucleotide sequence ID" value="NC_002927.3"/>
</dbReference>
<dbReference type="KEGG" id="bbr:BB0783"/>
<dbReference type="Gene3D" id="1.25.40.10">
    <property type="entry name" value="Tetratricopeptide repeat domain"/>
    <property type="match status" value="1"/>
</dbReference>
<accession>A0A0H3LI05</accession>
<evidence type="ECO:0000256" key="2">
    <source>
        <dbReference type="SAM" id="Phobius"/>
    </source>
</evidence>
<keyword evidence="2" id="KW-0812">Transmembrane</keyword>
<organism evidence="3 4">
    <name type="scientific">Bordetella bronchiseptica (strain ATCC BAA-588 / NCTC 13252 / RB50)</name>
    <name type="common">Alcaligenes bronchisepticus</name>
    <dbReference type="NCBI Taxonomy" id="257310"/>
    <lineage>
        <taxon>Bacteria</taxon>
        <taxon>Pseudomonadati</taxon>
        <taxon>Pseudomonadota</taxon>
        <taxon>Betaproteobacteria</taxon>
        <taxon>Burkholderiales</taxon>
        <taxon>Alcaligenaceae</taxon>
        <taxon>Bordetella</taxon>
    </lineage>
</organism>
<keyword evidence="2" id="KW-1133">Transmembrane helix</keyword>
<reference evidence="4" key="1">
    <citation type="journal article" date="2003" name="Nat. Genet.">
        <title>Comparative analysis of the genome sequences of Bordetella pertussis, Bordetella parapertussis and Bordetella bronchiseptica.</title>
        <authorList>
            <person name="Parkhill J."/>
            <person name="Sebaihia M."/>
            <person name="Preston A."/>
            <person name="Murphy L.D."/>
            <person name="Thomson N.R."/>
            <person name="Harris D.E."/>
            <person name="Holden M.T.G."/>
            <person name="Churcher C.M."/>
            <person name="Bentley S.D."/>
            <person name="Mungall K.L."/>
            <person name="Cerdeno-Tarraga A.-M."/>
            <person name="Temple L."/>
            <person name="James K.D."/>
            <person name="Harris B."/>
            <person name="Quail M.A."/>
            <person name="Achtman M."/>
            <person name="Atkin R."/>
            <person name="Baker S."/>
            <person name="Basham D."/>
            <person name="Bason N."/>
            <person name="Cherevach I."/>
            <person name="Chillingworth T."/>
            <person name="Collins M."/>
            <person name="Cronin A."/>
            <person name="Davis P."/>
            <person name="Doggett J."/>
            <person name="Feltwell T."/>
            <person name="Goble A."/>
            <person name="Hamlin N."/>
            <person name="Hauser H."/>
            <person name="Holroyd S."/>
            <person name="Jagels K."/>
            <person name="Leather S."/>
            <person name="Moule S."/>
            <person name="Norberczak H."/>
            <person name="O'Neil S."/>
            <person name="Ormond D."/>
            <person name="Price C."/>
            <person name="Rabbinowitsch E."/>
            <person name="Rutter S."/>
            <person name="Sanders M."/>
            <person name="Saunders D."/>
            <person name="Seeger K."/>
            <person name="Sharp S."/>
            <person name="Simmonds M."/>
            <person name="Skelton J."/>
            <person name="Squares R."/>
            <person name="Squares S."/>
            <person name="Stevens K."/>
            <person name="Unwin L."/>
            <person name="Whitehead S."/>
            <person name="Barrell B.G."/>
            <person name="Maskell D.J."/>
        </authorList>
    </citation>
    <scope>NUCLEOTIDE SEQUENCE [LARGE SCALE GENOMIC DNA]</scope>
    <source>
        <strain evidence="4">ATCC BAA-588 / NCTC 13252 / RB50</strain>
    </source>
</reference>
<dbReference type="HOGENOM" id="CLU_920309_0_0_4"/>